<dbReference type="GO" id="GO:0030246">
    <property type="term" value="F:carbohydrate binding"/>
    <property type="evidence" value="ECO:0007669"/>
    <property type="project" value="UniProtKB-KW"/>
</dbReference>
<feature type="binding site" evidence="19">
    <location>
        <position position="593"/>
    </location>
    <ligand>
        <name>ATP</name>
        <dbReference type="ChEBI" id="CHEBI:30616"/>
    </ligand>
</feature>
<reference evidence="23 24" key="1">
    <citation type="journal article" date="2018" name="Proc. Natl. Acad. Sci. U.S.A.">
        <title>Draft genome sequence of Camellia sinensis var. sinensis provides insights into the evolution of the tea genome and tea quality.</title>
        <authorList>
            <person name="Wei C."/>
            <person name="Yang H."/>
            <person name="Wang S."/>
            <person name="Zhao J."/>
            <person name="Liu C."/>
            <person name="Gao L."/>
            <person name="Xia E."/>
            <person name="Lu Y."/>
            <person name="Tai Y."/>
            <person name="She G."/>
            <person name="Sun J."/>
            <person name="Cao H."/>
            <person name="Tong W."/>
            <person name="Gao Q."/>
            <person name="Li Y."/>
            <person name="Deng W."/>
            <person name="Jiang X."/>
            <person name="Wang W."/>
            <person name="Chen Q."/>
            <person name="Zhang S."/>
            <person name="Li H."/>
            <person name="Wu J."/>
            <person name="Wang P."/>
            <person name="Li P."/>
            <person name="Shi C."/>
            <person name="Zheng F."/>
            <person name="Jian J."/>
            <person name="Huang B."/>
            <person name="Shan D."/>
            <person name="Shi M."/>
            <person name="Fang C."/>
            <person name="Yue Y."/>
            <person name="Li F."/>
            <person name="Li D."/>
            <person name="Wei S."/>
            <person name="Han B."/>
            <person name="Jiang C."/>
            <person name="Yin Y."/>
            <person name="Xia T."/>
            <person name="Zhang Z."/>
            <person name="Bennetzen J.L."/>
            <person name="Zhao S."/>
            <person name="Wan X."/>
        </authorList>
    </citation>
    <scope>NUCLEOTIDE SEQUENCE [LARGE SCALE GENOMIC DNA]</scope>
    <source>
        <strain evidence="24">cv. Shuchazao</strain>
        <tissue evidence="23">Leaf</tissue>
    </source>
</reference>
<dbReference type="SUPFAM" id="SSF56112">
    <property type="entry name" value="Protein kinase-like (PK-like)"/>
    <property type="match status" value="1"/>
</dbReference>
<dbReference type="Proteomes" id="UP000306102">
    <property type="component" value="Unassembled WGS sequence"/>
</dbReference>
<dbReference type="PROSITE" id="PS00107">
    <property type="entry name" value="PROTEIN_KINASE_ATP"/>
    <property type="match status" value="1"/>
</dbReference>
<dbReference type="FunFam" id="3.30.200.20:FF:000059">
    <property type="entry name" value="S-receptor-like serine/threonine-protein kinase"/>
    <property type="match status" value="1"/>
</dbReference>
<keyword evidence="11 19" id="KW-0067">ATP-binding</keyword>
<dbReference type="Pfam" id="PF01453">
    <property type="entry name" value="B_lectin"/>
    <property type="match status" value="1"/>
</dbReference>
<dbReference type="InterPro" id="IPR011009">
    <property type="entry name" value="Kinase-like_dom_sf"/>
</dbReference>
<dbReference type="EMBL" id="SDRB02004821">
    <property type="protein sequence ID" value="THG15302.1"/>
    <property type="molecule type" value="Genomic_DNA"/>
</dbReference>
<comment type="subcellular location">
    <subcellularLocation>
        <location evidence="1">Membrane</location>
        <topology evidence="1">Single-pass type I membrane protein</topology>
    </subcellularLocation>
</comment>
<evidence type="ECO:0000256" key="3">
    <source>
        <dbReference type="ARBA" id="ARBA00022527"/>
    </source>
</evidence>
<evidence type="ECO:0000256" key="13">
    <source>
        <dbReference type="ARBA" id="ARBA00023136"/>
    </source>
</evidence>
<dbReference type="InterPro" id="IPR008271">
    <property type="entry name" value="Ser/Thr_kinase_AS"/>
</dbReference>
<dbReference type="PIRSF" id="PIRSF000641">
    <property type="entry name" value="SRK"/>
    <property type="match status" value="1"/>
</dbReference>
<evidence type="ECO:0000256" key="8">
    <source>
        <dbReference type="ARBA" id="ARBA00022734"/>
    </source>
</evidence>
<dbReference type="PROSITE" id="PS00108">
    <property type="entry name" value="PROTEIN_KINASE_ST"/>
    <property type="match status" value="1"/>
</dbReference>
<evidence type="ECO:0000256" key="5">
    <source>
        <dbReference type="ARBA" id="ARBA00022679"/>
    </source>
</evidence>
<keyword evidence="6 20" id="KW-0812">Transmembrane</keyword>
<dbReference type="InterPro" id="IPR036426">
    <property type="entry name" value="Bulb-type_lectin_dom_sf"/>
</dbReference>
<protein>
    <recommendedName>
        <fullName evidence="2">non-specific serine/threonine protein kinase</fullName>
        <ecNumber evidence="2">2.7.11.1</ecNumber>
    </recommendedName>
</protein>
<keyword evidence="15" id="KW-0675">Receptor</keyword>
<dbReference type="PROSITE" id="PS50011">
    <property type="entry name" value="PROTEIN_KINASE_DOM"/>
    <property type="match status" value="1"/>
</dbReference>
<keyword evidence="10" id="KW-0418">Kinase</keyword>
<evidence type="ECO:0000256" key="1">
    <source>
        <dbReference type="ARBA" id="ARBA00004479"/>
    </source>
</evidence>
<evidence type="ECO:0000256" key="9">
    <source>
        <dbReference type="ARBA" id="ARBA00022741"/>
    </source>
</evidence>
<evidence type="ECO:0000256" key="14">
    <source>
        <dbReference type="ARBA" id="ARBA00023157"/>
    </source>
</evidence>
<keyword evidence="12 20" id="KW-1133">Transmembrane helix</keyword>
<evidence type="ECO:0000256" key="12">
    <source>
        <dbReference type="ARBA" id="ARBA00022989"/>
    </source>
</evidence>
<evidence type="ECO:0000256" key="16">
    <source>
        <dbReference type="ARBA" id="ARBA00023180"/>
    </source>
</evidence>
<dbReference type="InterPro" id="IPR000719">
    <property type="entry name" value="Prot_kinase_dom"/>
</dbReference>
<dbReference type="SMART" id="SM00108">
    <property type="entry name" value="B_lectin"/>
    <property type="match status" value="1"/>
</dbReference>
<evidence type="ECO:0000256" key="15">
    <source>
        <dbReference type="ARBA" id="ARBA00023170"/>
    </source>
</evidence>
<accession>A0A4S4EGX9</accession>
<evidence type="ECO:0000256" key="7">
    <source>
        <dbReference type="ARBA" id="ARBA00022729"/>
    </source>
</evidence>
<feature type="domain" description="Bulb-type lectin" evidence="22">
    <location>
        <begin position="80"/>
        <end position="207"/>
    </location>
</feature>
<evidence type="ECO:0000259" key="22">
    <source>
        <dbReference type="PROSITE" id="PS50927"/>
    </source>
</evidence>
<dbReference type="PANTHER" id="PTHR47976:SF2">
    <property type="entry name" value="RECEPTOR-LIKE SERINE_THREONINE-PROTEIN KINASE"/>
    <property type="match status" value="1"/>
</dbReference>
<evidence type="ECO:0000256" key="10">
    <source>
        <dbReference type="ARBA" id="ARBA00022777"/>
    </source>
</evidence>
<keyword evidence="5" id="KW-0808">Transferase</keyword>
<dbReference type="PANTHER" id="PTHR47976">
    <property type="entry name" value="G-TYPE LECTIN S-RECEPTOR-LIKE SERINE/THREONINE-PROTEIN KINASE SD2-5"/>
    <property type="match status" value="1"/>
</dbReference>
<dbReference type="Gene3D" id="2.90.10.30">
    <property type="match status" value="1"/>
</dbReference>
<dbReference type="SMART" id="SM00220">
    <property type="entry name" value="S_TKc"/>
    <property type="match status" value="1"/>
</dbReference>
<comment type="catalytic activity">
    <reaction evidence="17">
        <text>L-threonyl-[protein] + ATP = O-phospho-L-threonyl-[protein] + ADP + H(+)</text>
        <dbReference type="Rhea" id="RHEA:46608"/>
        <dbReference type="Rhea" id="RHEA-COMP:11060"/>
        <dbReference type="Rhea" id="RHEA-COMP:11605"/>
        <dbReference type="ChEBI" id="CHEBI:15378"/>
        <dbReference type="ChEBI" id="CHEBI:30013"/>
        <dbReference type="ChEBI" id="CHEBI:30616"/>
        <dbReference type="ChEBI" id="CHEBI:61977"/>
        <dbReference type="ChEBI" id="CHEBI:456216"/>
        <dbReference type="EC" id="2.7.11.1"/>
    </reaction>
</comment>
<dbReference type="Gene3D" id="3.30.200.20">
    <property type="entry name" value="Phosphorylase Kinase, domain 1"/>
    <property type="match status" value="1"/>
</dbReference>
<dbReference type="STRING" id="542762.A0A4S4EGX9"/>
<dbReference type="PROSITE" id="PS50927">
    <property type="entry name" value="BULB_LECTIN"/>
    <property type="match status" value="1"/>
</dbReference>
<dbReference type="InterPro" id="IPR024171">
    <property type="entry name" value="SRK-like_kinase"/>
</dbReference>
<keyword evidence="7" id="KW-0732">Signal</keyword>
<feature type="domain" description="Protein kinase" evidence="21">
    <location>
        <begin position="562"/>
        <end position="835"/>
    </location>
</feature>
<dbReference type="InterPro" id="IPR051343">
    <property type="entry name" value="G-type_lectin_kinases/EP1-like"/>
</dbReference>
<evidence type="ECO:0000256" key="11">
    <source>
        <dbReference type="ARBA" id="ARBA00022840"/>
    </source>
</evidence>
<dbReference type="EC" id="2.7.11.1" evidence="2"/>
<evidence type="ECO:0000256" key="4">
    <source>
        <dbReference type="ARBA" id="ARBA00022536"/>
    </source>
</evidence>
<dbReference type="InterPro" id="IPR001480">
    <property type="entry name" value="Bulb-type_lectin_dom"/>
</dbReference>
<keyword evidence="8" id="KW-0430">Lectin</keyword>
<dbReference type="Pfam" id="PF07714">
    <property type="entry name" value="PK_Tyr_Ser-Thr"/>
    <property type="match status" value="1"/>
</dbReference>
<keyword evidence="13 20" id="KW-0472">Membrane</keyword>
<evidence type="ECO:0000313" key="23">
    <source>
        <dbReference type="EMBL" id="THG15302.1"/>
    </source>
</evidence>
<comment type="caution">
    <text evidence="23">The sequence shown here is derived from an EMBL/GenBank/DDBJ whole genome shotgun (WGS) entry which is preliminary data.</text>
</comment>
<dbReference type="GO" id="GO:0005524">
    <property type="term" value="F:ATP binding"/>
    <property type="evidence" value="ECO:0007669"/>
    <property type="project" value="UniProtKB-UniRule"/>
</dbReference>
<dbReference type="Gene3D" id="2.90.10.10">
    <property type="entry name" value="Bulb-type lectin domain"/>
    <property type="match status" value="1"/>
</dbReference>
<evidence type="ECO:0000256" key="18">
    <source>
        <dbReference type="ARBA" id="ARBA00048679"/>
    </source>
</evidence>
<dbReference type="GO" id="GO:0016020">
    <property type="term" value="C:membrane"/>
    <property type="evidence" value="ECO:0007669"/>
    <property type="project" value="UniProtKB-SubCell"/>
</dbReference>
<dbReference type="InterPro" id="IPR001245">
    <property type="entry name" value="Ser-Thr/Tyr_kinase_cat_dom"/>
</dbReference>
<evidence type="ECO:0000256" key="17">
    <source>
        <dbReference type="ARBA" id="ARBA00047899"/>
    </source>
</evidence>
<keyword evidence="3" id="KW-0723">Serine/threonine-protein kinase</keyword>
<evidence type="ECO:0000256" key="19">
    <source>
        <dbReference type="PROSITE-ProRule" id="PRU10141"/>
    </source>
</evidence>
<evidence type="ECO:0000256" key="6">
    <source>
        <dbReference type="ARBA" id="ARBA00022692"/>
    </source>
</evidence>
<sequence>MDLSTEVALLRRLGMKKEHRLEPKGRRLGMKKEHGLKPKGNGLIVGRSSSGSGIVEVMAVEAAAMAVVVVVVVFAINKSNCNVELGKTLSVGNDINWPSQSGDFAFGFQRVEKSNDGNMLFLLAIWFDKIPNKTIVWSANDGVPAREGSIVKLTKDGGVQLFDPEDNVIWNATTNVAGSKSNCAAMLDTGNFVVLNEDSFPIWESFQDPRDTILPGQILANEGKLWSRLSETNYTNGRFLLHMQGDGNLVMYTVSMPTGDKNGAYWASGTLQANSKAQLIFAESGEYIYVEEGTRNVYNFTIDKTGLKQNSYHMARIDNDGVFRLYNHPKSTGAQSDCSLSWSAVQHIPDDVCLITGSLGSGACGYNSYCVDIDSKPTCLCPDGYSPVDPFYIQRGCKPIFPVPSCQEDGWETKPEMIDFKELNDIDWPLADYELQTAGNKETCIEYCRNDCFCAAAIYGGNSCWRKKFPLSNGRKTISLNKTALIKVPKGYPGKKDNSTLILVGSIILGSSLFFNFLLLLGISVCAFISYRKTLLNMQSRSNTSAMNVTSYGYKELEEATGGFKQKLGHGAFGTVYKGVLPSDHRRFVAVKKLDKVVQEGEREFKTEVSVIGQTHHKNLVRLLGYCDEGEHRLLVYEYMSNGSLASLLFGISRPDWNQRVQIAFGIARGLMYLHEECSTQIIHCDIKPQNILLDEYFTPRISDFGLAKLLLAEQTRTARTGIRGTIGYFAPEWFRKASITVKVDVYSFGMMLLEIICCKSSVAFGMGQELALVDFAYDCYCKRKLDKLVENDEDARSDMKRVERLVMVAIWCTQEDPSIRPSMRKITQMLEGVLEVSGKVNPTQCEAFTMVCTQSSTYGKVLVLDVIVQLTEKDECVYQEMITYLPLSVEFLRNVPKGKYDAIIVDSSDPADTRWKEMVHLQSFPGASWMVLVPLILNATNFSKR</sequence>
<keyword evidence="16" id="KW-0325">Glycoprotein</keyword>
<gene>
    <name evidence="23" type="ORF">TEA_010460</name>
</gene>
<dbReference type="Gene3D" id="1.10.510.10">
    <property type="entry name" value="Transferase(Phosphotransferase) domain 1"/>
    <property type="match status" value="1"/>
</dbReference>
<evidence type="ECO:0000259" key="21">
    <source>
        <dbReference type="PROSITE" id="PS50011"/>
    </source>
</evidence>
<keyword evidence="9 19" id="KW-0547">Nucleotide-binding</keyword>
<dbReference type="AlphaFoldDB" id="A0A4S4EGX9"/>
<feature type="transmembrane region" description="Helical" evidence="20">
    <location>
        <begin position="501"/>
        <end position="531"/>
    </location>
</feature>
<dbReference type="FunFam" id="1.10.510.10:FF:000237">
    <property type="entry name" value="G-type lectin S-receptor-like serine/threonine-protein kinase"/>
    <property type="match status" value="1"/>
</dbReference>
<comment type="catalytic activity">
    <reaction evidence="18">
        <text>L-seryl-[protein] + ATP = O-phospho-L-seryl-[protein] + ADP + H(+)</text>
        <dbReference type="Rhea" id="RHEA:17989"/>
        <dbReference type="Rhea" id="RHEA-COMP:9863"/>
        <dbReference type="Rhea" id="RHEA-COMP:11604"/>
        <dbReference type="ChEBI" id="CHEBI:15378"/>
        <dbReference type="ChEBI" id="CHEBI:29999"/>
        <dbReference type="ChEBI" id="CHEBI:30616"/>
        <dbReference type="ChEBI" id="CHEBI:83421"/>
        <dbReference type="ChEBI" id="CHEBI:456216"/>
        <dbReference type="EC" id="2.7.11.1"/>
    </reaction>
</comment>
<dbReference type="GO" id="GO:0004674">
    <property type="term" value="F:protein serine/threonine kinase activity"/>
    <property type="evidence" value="ECO:0007669"/>
    <property type="project" value="UniProtKB-KW"/>
</dbReference>
<dbReference type="FunFam" id="2.90.10.30:FF:000001">
    <property type="entry name" value="Serine/threonine-protein kinase"/>
    <property type="match status" value="1"/>
</dbReference>
<evidence type="ECO:0000256" key="20">
    <source>
        <dbReference type="SAM" id="Phobius"/>
    </source>
</evidence>
<organism evidence="23 24">
    <name type="scientific">Camellia sinensis var. sinensis</name>
    <name type="common">China tea</name>
    <dbReference type="NCBI Taxonomy" id="542762"/>
    <lineage>
        <taxon>Eukaryota</taxon>
        <taxon>Viridiplantae</taxon>
        <taxon>Streptophyta</taxon>
        <taxon>Embryophyta</taxon>
        <taxon>Tracheophyta</taxon>
        <taxon>Spermatophyta</taxon>
        <taxon>Magnoliopsida</taxon>
        <taxon>eudicotyledons</taxon>
        <taxon>Gunneridae</taxon>
        <taxon>Pentapetalae</taxon>
        <taxon>asterids</taxon>
        <taxon>Ericales</taxon>
        <taxon>Theaceae</taxon>
        <taxon>Camellia</taxon>
    </lineage>
</organism>
<evidence type="ECO:0000313" key="24">
    <source>
        <dbReference type="Proteomes" id="UP000306102"/>
    </source>
</evidence>
<feature type="transmembrane region" description="Helical" evidence="20">
    <location>
        <begin position="57"/>
        <end position="76"/>
    </location>
</feature>
<keyword evidence="24" id="KW-1185">Reference proteome</keyword>
<dbReference type="InterPro" id="IPR017441">
    <property type="entry name" value="Protein_kinase_ATP_BS"/>
</dbReference>
<keyword evidence="4" id="KW-0245">EGF-like domain</keyword>
<proteinExistence type="predicted"/>
<dbReference type="CDD" id="cd00028">
    <property type="entry name" value="B_lectin"/>
    <property type="match status" value="1"/>
</dbReference>
<keyword evidence="14" id="KW-1015">Disulfide bond</keyword>
<evidence type="ECO:0000256" key="2">
    <source>
        <dbReference type="ARBA" id="ARBA00012513"/>
    </source>
</evidence>
<dbReference type="SUPFAM" id="SSF51110">
    <property type="entry name" value="alpha-D-mannose-specific plant lectins"/>
    <property type="match status" value="2"/>
</dbReference>
<dbReference type="CDD" id="cd14066">
    <property type="entry name" value="STKc_IRAK"/>
    <property type="match status" value="1"/>
</dbReference>
<name>A0A4S4EGX9_CAMSN</name>